<accession>A0A8J3D4P9</accession>
<keyword evidence="2" id="KW-1185">Reference proteome</keyword>
<sequence>MPMVPETSLPEMIVPLLENLLYPSESDEPIYFLCISSEGQREINVQEFAELLGLKATDTIVEELPERFWSPVTTERDWYEEEEKQRTARFVELKRILEENLEGIRYFEVGEVEVGLYLIGQSEGSITGLKTMAVRT</sequence>
<gene>
    <name evidence="1" type="ORF">GCM10007390_42090</name>
</gene>
<name>A0A8J3D4P9_9BACT</name>
<evidence type="ECO:0008006" key="3">
    <source>
        <dbReference type="Google" id="ProtNLM"/>
    </source>
</evidence>
<dbReference type="Pfam" id="PF07924">
    <property type="entry name" value="NuiA"/>
    <property type="match status" value="1"/>
</dbReference>
<comment type="caution">
    <text evidence="1">The sequence shown here is derived from an EMBL/GenBank/DDBJ whole genome shotgun (WGS) entry which is preliminary data.</text>
</comment>
<reference evidence="1 2" key="1">
    <citation type="journal article" date="2014" name="Int. J. Syst. Evol. Microbiol.">
        <title>Complete genome sequence of Corynebacterium casei LMG S-19264T (=DSM 44701T), isolated from a smear-ripened cheese.</title>
        <authorList>
            <consortium name="US DOE Joint Genome Institute (JGI-PGF)"/>
            <person name="Walter F."/>
            <person name="Albersmeier A."/>
            <person name="Kalinowski J."/>
            <person name="Ruckert C."/>
        </authorList>
    </citation>
    <scope>NUCLEOTIDE SEQUENCE [LARGE SCALE GENOMIC DNA]</scope>
    <source>
        <strain evidence="1 2">KCTC 12866</strain>
    </source>
</reference>
<dbReference type="InterPro" id="IPR012489">
    <property type="entry name" value="NucleaseA_inhib-like"/>
</dbReference>
<dbReference type="Proteomes" id="UP000598271">
    <property type="component" value="Unassembled WGS sequence"/>
</dbReference>
<dbReference type="Gene3D" id="3.40.1460.10">
    <property type="entry name" value="Nuclease A inhibitor-like"/>
    <property type="match status" value="1"/>
</dbReference>
<dbReference type="InterPro" id="IPR036587">
    <property type="entry name" value="NucleaseA_inhib-like_sf"/>
</dbReference>
<organism evidence="1 2">
    <name type="scientific">Persicitalea jodogahamensis</name>
    <dbReference type="NCBI Taxonomy" id="402147"/>
    <lineage>
        <taxon>Bacteria</taxon>
        <taxon>Pseudomonadati</taxon>
        <taxon>Bacteroidota</taxon>
        <taxon>Cytophagia</taxon>
        <taxon>Cytophagales</taxon>
        <taxon>Spirosomataceae</taxon>
        <taxon>Persicitalea</taxon>
    </lineage>
</organism>
<proteinExistence type="predicted"/>
<dbReference type="EMBL" id="BMXF01000005">
    <property type="protein sequence ID" value="GHB82805.1"/>
    <property type="molecule type" value="Genomic_DNA"/>
</dbReference>
<protein>
    <recommendedName>
        <fullName evidence="3">Nuclease</fullName>
    </recommendedName>
</protein>
<dbReference type="AlphaFoldDB" id="A0A8J3D4P9"/>
<dbReference type="SUPFAM" id="SSF82602">
    <property type="entry name" value="Nuclease A inhibitor (NuiA)"/>
    <property type="match status" value="1"/>
</dbReference>
<evidence type="ECO:0000313" key="1">
    <source>
        <dbReference type="EMBL" id="GHB82805.1"/>
    </source>
</evidence>
<evidence type="ECO:0000313" key="2">
    <source>
        <dbReference type="Proteomes" id="UP000598271"/>
    </source>
</evidence>